<accession>A0A9Q3F354</accession>
<evidence type="ECO:0000256" key="2">
    <source>
        <dbReference type="ARBA" id="ARBA00022630"/>
    </source>
</evidence>
<evidence type="ECO:0000256" key="1">
    <source>
        <dbReference type="ARBA" id="ARBA00001974"/>
    </source>
</evidence>
<evidence type="ECO:0000313" key="10">
    <source>
        <dbReference type="EMBL" id="MBW0530278.1"/>
    </source>
</evidence>
<evidence type="ECO:0000256" key="7">
    <source>
        <dbReference type="ARBA" id="ARBA00038878"/>
    </source>
</evidence>
<comment type="caution">
    <text evidence="10">The sequence shown here is derived from an EMBL/GenBank/DDBJ whole genome shotgun (WGS) entry which is preliminary data.</text>
</comment>
<evidence type="ECO:0000313" key="11">
    <source>
        <dbReference type="Proteomes" id="UP000765509"/>
    </source>
</evidence>
<feature type="domain" description="FAD dependent oxidoreductase" evidence="9">
    <location>
        <begin position="22"/>
        <end position="464"/>
    </location>
</feature>
<keyword evidence="3" id="KW-0274">FAD</keyword>
<dbReference type="GO" id="GO:0047545">
    <property type="term" value="F:(S)-2-hydroxyglutarate dehydrogenase activity"/>
    <property type="evidence" value="ECO:0007669"/>
    <property type="project" value="UniProtKB-EC"/>
</dbReference>
<dbReference type="Gene3D" id="3.50.50.60">
    <property type="entry name" value="FAD/NAD(P)-binding domain"/>
    <property type="match status" value="1"/>
</dbReference>
<evidence type="ECO:0000256" key="3">
    <source>
        <dbReference type="ARBA" id="ARBA00022827"/>
    </source>
</evidence>
<comment type="cofactor">
    <cofactor evidence="1">
        <name>FAD</name>
        <dbReference type="ChEBI" id="CHEBI:57692"/>
    </cofactor>
</comment>
<dbReference type="Proteomes" id="UP000765509">
    <property type="component" value="Unassembled WGS sequence"/>
</dbReference>
<dbReference type="OrthoDB" id="498204at2759"/>
<reference evidence="10" key="1">
    <citation type="submission" date="2021-03" db="EMBL/GenBank/DDBJ databases">
        <title>Draft genome sequence of rust myrtle Austropuccinia psidii MF-1, a brazilian biotype.</title>
        <authorList>
            <person name="Quecine M.C."/>
            <person name="Pachon D.M.R."/>
            <person name="Bonatelli M.L."/>
            <person name="Correr F.H."/>
            <person name="Franceschini L.M."/>
            <person name="Leite T.F."/>
            <person name="Margarido G.R.A."/>
            <person name="Almeida C.A."/>
            <person name="Ferrarezi J.A."/>
            <person name="Labate C.A."/>
        </authorList>
    </citation>
    <scope>NUCLEOTIDE SEQUENCE</scope>
    <source>
        <strain evidence="10">MF-1</strain>
    </source>
</reference>
<comment type="similarity">
    <text evidence="6">Belongs to the L2HGDH family.</text>
</comment>
<keyword evidence="2" id="KW-0285">Flavoprotein</keyword>
<dbReference type="InterPro" id="IPR036188">
    <property type="entry name" value="FAD/NAD-bd_sf"/>
</dbReference>
<dbReference type="PANTHER" id="PTHR43104">
    <property type="entry name" value="L-2-HYDROXYGLUTARATE DEHYDROGENASE, MITOCHONDRIAL"/>
    <property type="match status" value="1"/>
</dbReference>
<protein>
    <recommendedName>
        <fullName evidence="8">L-2-hydroxyglutarate dehydrogenase, mitochondrial</fullName>
        <ecNumber evidence="7">1.1.99.2</ecNumber>
    </recommendedName>
</protein>
<evidence type="ECO:0000256" key="6">
    <source>
        <dbReference type="ARBA" id="ARBA00037941"/>
    </source>
</evidence>
<evidence type="ECO:0000259" key="9">
    <source>
        <dbReference type="Pfam" id="PF01266"/>
    </source>
</evidence>
<dbReference type="PANTHER" id="PTHR43104:SF4">
    <property type="entry name" value="L-2-HYDROXYGLUTARATE DEHYDROGENASE, MITOCHONDRIAL"/>
    <property type="match status" value="1"/>
</dbReference>
<dbReference type="Pfam" id="PF01266">
    <property type="entry name" value="DAO"/>
    <property type="match status" value="1"/>
</dbReference>
<evidence type="ECO:0000256" key="5">
    <source>
        <dbReference type="ARBA" id="ARBA00036066"/>
    </source>
</evidence>
<dbReference type="InterPro" id="IPR006076">
    <property type="entry name" value="FAD-dep_OxRdtase"/>
</dbReference>
<dbReference type="Gene3D" id="3.30.9.10">
    <property type="entry name" value="D-Amino Acid Oxidase, subunit A, domain 2"/>
    <property type="match status" value="1"/>
</dbReference>
<evidence type="ECO:0000256" key="4">
    <source>
        <dbReference type="ARBA" id="ARBA00023002"/>
    </source>
</evidence>
<organism evidence="10 11">
    <name type="scientific">Austropuccinia psidii MF-1</name>
    <dbReference type="NCBI Taxonomy" id="1389203"/>
    <lineage>
        <taxon>Eukaryota</taxon>
        <taxon>Fungi</taxon>
        <taxon>Dikarya</taxon>
        <taxon>Basidiomycota</taxon>
        <taxon>Pucciniomycotina</taxon>
        <taxon>Pucciniomycetes</taxon>
        <taxon>Pucciniales</taxon>
        <taxon>Sphaerophragmiaceae</taxon>
        <taxon>Austropuccinia</taxon>
    </lineage>
</organism>
<dbReference type="EMBL" id="AVOT02035854">
    <property type="protein sequence ID" value="MBW0530278.1"/>
    <property type="molecule type" value="Genomic_DNA"/>
</dbReference>
<name>A0A9Q3F354_9BASI</name>
<dbReference type="EC" id="1.1.99.2" evidence="7"/>
<comment type="catalytic activity">
    <reaction evidence="5">
        <text>(S)-2-hydroxyglutarate + A = 2-oxoglutarate + AH2</text>
        <dbReference type="Rhea" id="RHEA:21252"/>
        <dbReference type="ChEBI" id="CHEBI:13193"/>
        <dbReference type="ChEBI" id="CHEBI:16782"/>
        <dbReference type="ChEBI" id="CHEBI:16810"/>
        <dbReference type="ChEBI" id="CHEBI:17499"/>
        <dbReference type="EC" id="1.1.99.2"/>
    </reaction>
</comment>
<keyword evidence="11" id="KW-1185">Reference proteome</keyword>
<gene>
    <name evidence="10" type="ORF">O181_069993</name>
</gene>
<dbReference type="AlphaFoldDB" id="A0A9Q3F354"/>
<evidence type="ECO:0000256" key="8">
    <source>
        <dbReference type="ARBA" id="ARBA00041137"/>
    </source>
</evidence>
<sequence>MAVTLTALRKRFPMKPPEAAVDHLIIGAGAVGLAIGQQLIRKFEDKSTFIVERHAQAGQETSSRNSEVIHAGIYYPSNSHKTALCLRGRRLLYDYCRKKSIPHKKIGKLIISQSPAEAEYLKSIHDKCQSLNSNLHLNRAVNYGLEKRNQDIIPLTFLSNLQAIDLEPNLSPELSTCLYSPETGIIDSHAFISSLENSICESENGQVVYGTSVVRIDRSPKNDGWLVQTKVQLDKDEGDEPNSVLAKCIINCAGLNAHNIYNHVLYPEARRLQLGFCKGNYYSYTSRQGVDSVKHLIYPVPALGKKQGSFAGLGTHLTLDMNQKIKFGPDVEWLKPKYVKIEKSVATGSSVKAYIDEEIQDFWEEELRPNDIRLEKTYESVKAYLPGIQIENFAPDYCGIRPKLQTVDETEVRARFDILRKFESDDSTDLLTDFFIRQTNQGFINLFGIESPGLTSSLAIGEYVERMIRKEVWGLTRDKFEDDGRVYHTAQNYNSRNQLVSHIGNLNDWA</sequence>
<proteinExistence type="inferred from homology"/>
<keyword evidence="4" id="KW-0560">Oxidoreductase</keyword>
<dbReference type="SUPFAM" id="SSF51905">
    <property type="entry name" value="FAD/NAD(P)-binding domain"/>
    <property type="match status" value="1"/>
</dbReference>